<gene>
    <name evidence="2" type="ORF">THSYN_17370</name>
</gene>
<evidence type="ECO:0000313" key="2">
    <source>
        <dbReference type="EMBL" id="AUB82539.1"/>
    </source>
</evidence>
<dbReference type="OrthoDB" id="9894789at2"/>
<keyword evidence="1" id="KW-0732">Signal</keyword>
<evidence type="ECO:0000313" key="3">
    <source>
        <dbReference type="Proteomes" id="UP000232638"/>
    </source>
</evidence>
<proteinExistence type="predicted"/>
<feature type="signal peptide" evidence="1">
    <location>
        <begin position="1"/>
        <end position="25"/>
    </location>
</feature>
<name>A0A2K8UAV4_9GAMM</name>
<organism evidence="2 3">
    <name type="scientific">Candidatus Thiodictyon syntrophicum</name>
    <dbReference type="NCBI Taxonomy" id="1166950"/>
    <lineage>
        <taxon>Bacteria</taxon>
        <taxon>Pseudomonadati</taxon>
        <taxon>Pseudomonadota</taxon>
        <taxon>Gammaproteobacteria</taxon>
        <taxon>Chromatiales</taxon>
        <taxon>Chromatiaceae</taxon>
        <taxon>Thiodictyon</taxon>
    </lineage>
</organism>
<reference evidence="2 3" key="1">
    <citation type="submission" date="2017-03" db="EMBL/GenBank/DDBJ databases">
        <title>Complete genome sequence of Candidatus 'Thiodictyon syntrophicum' sp. nov. strain Cad16T, a photolithoautotroph purple sulfur bacterium isolated from an alpine meromictic lake.</title>
        <authorList>
            <person name="Luedin S.M."/>
            <person name="Pothier J.F."/>
            <person name="Danza F."/>
            <person name="Storelli N."/>
            <person name="Wittwer M."/>
            <person name="Tonolla M."/>
        </authorList>
    </citation>
    <scope>NUCLEOTIDE SEQUENCE [LARGE SCALE GENOMIC DNA]</scope>
    <source>
        <strain evidence="2 3">Cad16T</strain>
    </source>
</reference>
<dbReference type="RefSeq" id="WP_100920265.1">
    <property type="nucleotide sequence ID" value="NZ_CP020370.1"/>
</dbReference>
<accession>A0A2K8UAV4</accession>
<dbReference type="Proteomes" id="UP000232638">
    <property type="component" value="Chromosome"/>
</dbReference>
<evidence type="ECO:0008006" key="4">
    <source>
        <dbReference type="Google" id="ProtNLM"/>
    </source>
</evidence>
<dbReference type="KEGG" id="tsy:THSYN_17370"/>
<protein>
    <recommendedName>
        <fullName evidence="4">DUF4878 domain-containing protein</fullName>
    </recommendedName>
</protein>
<feature type="chain" id="PRO_5014946881" description="DUF4878 domain-containing protein" evidence="1">
    <location>
        <begin position="26"/>
        <end position="280"/>
    </location>
</feature>
<evidence type="ECO:0000256" key="1">
    <source>
        <dbReference type="SAM" id="SignalP"/>
    </source>
</evidence>
<dbReference type="EMBL" id="CP020370">
    <property type="protein sequence ID" value="AUB82539.1"/>
    <property type="molecule type" value="Genomic_DNA"/>
</dbReference>
<dbReference type="AlphaFoldDB" id="A0A2K8UAV4"/>
<sequence>MNVRHYVAVVILINLLACGAEVALAQPPAATPTDAGPSSHWRFLRHDPDSLARLGGGDMVAGMNKLGEVGFELFIVTTANDQGAAGWLYFRQSPWHRPLPQPPIEYKLIDDQGITDLGLNSFADGLIKLENDGWQLAAITTRNGGAGWHFFFRNKVAMIPDSGAGAPAAASSSPGVAPAAGNFSTPGAAVQTLIAAATARNGELLSHCFADSAAEEFTSLRSQTASQKDLDDLATLFQGATVTDEQIKDDRHATVAVKLFTRNEKIALTKTADGWQVVDF</sequence>
<keyword evidence="3" id="KW-1185">Reference proteome</keyword>